<reference evidence="2" key="1">
    <citation type="submission" date="2014-04" db="EMBL/GenBank/DDBJ databases">
        <title>Evolutionary Origins and Diversification of the Mycorrhizal Mutualists.</title>
        <authorList>
            <consortium name="DOE Joint Genome Institute"/>
            <consortium name="Mycorrhizal Genomics Consortium"/>
            <person name="Kohler A."/>
            <person name="Kuo A."/>
            <person name="Nagy L.G."/>
            <person name="Floudas D."/>
            <person name="Copeland A."/>
            <person name="Barry K.W."/>
            <person name="Cichocki N."/>
            <person name="Veneault-Fourrey C."/>
            <person name="LaButti K."/>
            <person name="Lindquist E.A."/>
            <person name="Lipzen A."/>
            <person name="Lundell T."/>
            <person name="Morin E."/>
            <person name="Murat C."/>
            <person name="Riley R."/>
            <person name="Ohm R."/>
            <person name="Sun H."/>
            <person name="Tunlid A."/>
            <person name="Henrissat B."/>
            <person name="Grigoriev I.V."/>
            <person name="Hibbett D.S."/>
            <person name="Martin F."/>
        </authorList>
    </citation>
    <scope>NUCLEOTIDE SEQUENCE [LARGE SCALE GENOMIC DNA]</scope>
    <source>
        <strain evidence="2">FD-334 SS-4</strain>
    </source>
</reference>
<evidence type="ECO:0000313" key="2">
    <source>
        <dbReference type="Proteomes" id="UP000054270"/>
    </source>
</evidence>
<sequence>MRRARTINHQRPLTLSRTAKVAVPLKSVLTDMRCVFLWYFVSSLIVTVFVEREEYASEPQRTRVWRPLYVLCRLSTQRCTRPPCLTRIRPHLLYKRSSTRKCFHEEGGGGSEFASHGDVEEPCHGRWLSKRQTENARAGEGAAGWRG</sequence>
<evidence type="ECO:0000313" key="1">
    <source>
        <dbReference type="EMBL" id="KJA13576.1"/>
    </source>
</evidence>
<name>A0A0D2NAE3_HYPSF</name>
<protein>
    <submittedName>
        <fullName evidence="1">Uncharacterized protein</fullName>
    </submittedName>
</protein>
<dbReference type="AlphaFoldDB" id="A0A0D2NAE3"/>
<dbReference type="EMBL" id="KN817729">
    <property type="protein sequence ID" value="KJA13576.1"/>
    <property type="molecule type" value="Genomic_DNA"/>
</dbReference>
<organism evidence="1 2">
    <name type="scientific">Hypholoma sublateritium (strain FD-334 SS-4)</name>
    <dbReference type="NCBI Taxonomy" id="945553"/>
    <lineage>
        <taxon>Eukaryota</taxon>
        <taxon>Fungi</taxon>
        <taxon>Dikarya</taxon>
        <taxon>Basidiomycota</taxon>
        <taxon>Agaricomycotina</taxon>
        <taxon>Agaricomycetes</taxon>
        <taxon>Agaricomycetidae</taxon>
        <taxon>Agaricales</taxon>
        <taxon>Agaricineae</taxon>
        <taxon>Strophariaceae</taxon>
        <taxon>Hypholoma</taxon>
    </lineage>
</organism>
<dbReference type="Proteomes" id="UP000054270">
    <property type="component" value="Unassembled WGS sequence"/>
</dbReference>
<accession>A0A0D2NAE3</accession>
<proteinExistence type="predicted"/>
<keyword evidence="2" id="KW-1185">Reference proteome</keyword>
<gene>
    <name evidence="1" type="ORF">HYPSUDRAFT_543198</name>
</gene>